<keyword evidence="6 7" id="KW-0472">Membrane</keyword>
<evidence type="ECO:0000256" key="4">
    <source>
        <dbReference type="ARBA" id="ARBA00022692"/>
    </source>
</evidence>
<keyword evidence="4 7" id="KW-0812">Transmembrane</keyword>
<accession>A0A370GBQ4</accession>
<dbReference type="InterPro" id="IPR003004">
    <property type="entry name" value="GspF/PilC"/>
</dbReference>
<dbReference type="EMBL" id="QQAY01000009">
    <property type="protein sequence ID" value="RDI41161.1"/>
    <property type="molecule type" value="Genomic_DNA"/>
</dbReference>
<dbReference type="AlphaFoldDB" id="A0A370GBQ4"/>
<dbReference type="Proteomes" id="UP000255326">
    <property type="component" value="Unassembled WGS sequence"/>
</dbReference>
<evidence type="ECO:0000259" key="8">
    <source>
        <dbReference type="Pfam" id="PF00482"/>
    </source>
</evidence>
<dbReference type="InterPro" id="IPR018076">
    <property type="entry name" value="T2SS_GspF_dom"/>
</dbReference>
<comment type="caution">
    <text evidence="9">The sequence shown here is derived from an EMBL/GenBank/DDBJ whole genome shotgun (WGS) entry which is preliminary data.</text>
</comment>
<gene>
    <name evidence="9" type="ORF">DFR59_1095</name>
</gene>
<evidence type="ECO:0000256" key="5">
    <source>
        <dbReference type="ARBA" id="ARBA00022989"/>
    </source>
</evidence>
<evidence type="ECO:0000256" key="3">
    <source>
        <dbReference type="ARBA" id="ARBA00022475"/>
    </source>
</evidence>
<dbReference type="InterPro" id="IPR042094">
    <property type="entry name" value="T2SS_GspF_sf"/>
</dbReference>
<proteinExistence type="inferred from homology"/>
<sequence>MEQGELFLLLSDLLHHGFTLVEALSFLARLHETWKKSIDNVVESLFEGETFNDSLYKNEFDPTACTQIFLAEKNGNLEHALKHLGEYMIQREMDKRKVMQLLQYPLVLFIILLGIIMIMKTLLFPRFFSLYASMGFTPSKGMSLYLNTLNNMPLYLIIFLIIMVFIFTIFHFIMKRWSALKKAEFISRIPLLGFQAALMNSYFFSREWGFLLASGHSIQQGLKIMEQQEFHPWLKEVSVRIHEQLQSGKTFSESLLGFRFLNQDLSLIVLHGEKSGQLSQELLFYSQHCLASGKKSLETWLKFIQPSTFIIIAVFIISIYLSIMLPMFKAMETI</sequence>
<reference evidence="9 10" key="1">
    <citation type="submission" date="2018-07" db="EMBL/GenBank/DDBJ databases">
        <title>Genomic Encyclopedia of Type Strains, Phase IV (KMG-IV): sequencing the most valuable type-strain genomes for metagenomic binning, comparative biology and taxonomic classification.</title>
        <authorList>
            <person name="Goeker M."/>
        </authorList>
    </citation>
    <scope>NUCLEOTIDE SEQUENCE [LARGE SCALE GENOMIC DNA]</scope>
    <source>
        <strain evidence="9 10">DSM 25281</strain>
    </source>
</reference>
<comment type="subcellular location">
    <subcellularLocation>
        <location evidence="1">Cell membrane</location>
        <topology evidence="1">Multi-pass membrane protein</topology>
    </subcellularLocation>
</comment>
<name>A0A370GBQ4_9BACI</name>
<dbReference type="OrthoDB" id="1638902at2"/>
<organism evidence="9 10">
    <name type="scientific">Falsibacillus pallidus</name>
    <dbReference type="NCBI Taxonomy" id="493781"/>
    <lineage>
        <taxon>Bacteria</taxon>
        <taxon>Bacillati</taxon>
        <taxon>Bacillota</taxon>
        <taxon>Bacilli</taxon>
        <taxon>Bacillales</taxon>
        <taxon>Bacillaceae</taxon>
        <taxon>Falsibacillus</taxon>
    </lineage>
</organism>
<evidence type="ECO:0000313" key="9">
    <source>
        <dbReference type="EMBL" id="RDI41161.1"/>
    </source>
</evidence>
<dbReference type="PRINTS" id="PR00812">
    <property type="entry name" value="BCTERIALGSPF"/>
</dbReference>
<dbReference type="InterPro" id="IPR047692">
    <property type="entry name" value="T4P_ComGB"/>
</dbReference>
<dbReference type="NCBIfam" id="NF041012">
    <property type="entry name" value="T4P_ComGB"/>
    <property type="match status" value="1"/>
</dbReference>
<evidence type="ECO:0000256" key="7">
    <source>
        <dbReference type="SAM" id="Phobius"/>
    </source>
</evidence>
<evidence type="ECO:0000256" key="6">
    <source>
        <dbReference type="ARBA" id="ARBA00023136"/>
    </source>
</evidence>
<keyword evidence="10" id="KW-1185">Reference proteome</keyword>
<protein>
    <submittedName>
        <fullName evidence="9">Competence-related pilin export protein ComGB</fullName>
    </submittedName>
</protein>
<dbReference type="PANTHER" id="PTHR30012:SF0">
    <property type="entry name" value="TYPE II SECRETION SYSTEM PROTEIN F-RELATED"/>
    <property type="match status" value="1"/>
</dbReference>
<comment type="similarity">
    <text evidence="2">Belongs to the GSP F family.</text>
</comment>
<feature type="domain" description="Type II secretion system protein GspF" evidence="8">
    <location>
        <begin position="204"/>
        <end position="326"/>
    </location>
</feature>
<dbReference type="GO" id="GO:0005886">
    <property type="term" value="C:plasma membrane"/>
    <property type="evidence" value="ECO:0007669"/>
    <property type="project" value="UniProtKB-SubCell"/>
</dbReference>
<dbReference type="RefSeq" id="WP_158538387.1">
    <property type="nucleotide sequence ID" value="NZ_QQAY01000009.1"/>
</dbReference>
<feature type="transmembrane region" description="Helical" evidence="7">
    <location>
        <begin position="101"/>
        <end position="124"/>
    </location>
</feature>
<feature type="domain" description="Type II secretion system protein GspF" evidence="8">
    <location>
        <begin position="9"/>
        <end position="125"/>
    </location>
</feature>
<feature type="transmembrane region" description="Helical" evidence="7">
    <location>
        <begin position="152"/>
        <end position="173"/>
    </location>
</feature>
<dbReference type="Gene3D" id="1.20.81.30">
    <property type="entry name" value="Type II secretion system (T2SS), domain F"/>
    <property type="match status" value="2"/>
</dbReference>
<dbReference type="Pfam" id="PF00482">
    <property type="entry name" value="T2SSF"/>
    <property type="match status" value="2"/>
</dbReference>
<evidence type="ECO:0000256" key="2">
    <source>
        <dbReference type="ARBA" id="ARBA00005745"/>
    </source>
</evidence>
<dbReference type="PANTHER" id="PTHR30012">
    <property type="entry name" value="GENERAL SECRETION PATHWAY PROTEIN"/>
    <property type="match status" value="1"/>
</dbReference>
<evidence type="ECO:0000313" key="10">
    <source>
        <dbReference type="Proteomes" id="UP000255326"/>
    </source>
</evidence>
<evidence type="ECO:0000256" key="1">
    <source>
        <dbReference type="ARBA" id="ARBA00004651"/>
    </source>
</evidence>
<keyword evidence="5 7" id="KW-1133">Transmembrane helix</keyword>
<feature type="transmembrane region" description="Helical" evidence="7">
    <location>
        <begin position="309"/>
        <end position="328"/>
    </location>
</feature>
<keyword evidence="3" id="KW-1003">Cell membrane</keyword>